<evidence type="ECO:0000313" key="8">
    <source>
        <dbReference type="Proteomes" id="UP000030647"/>
    </source>
</evidence>
<dbReference type="InterPro" id="IPR011193">
    <property type="entry name" value="Orn/lys/arg_de-COase"/>
</dbReference>
<keyword evidence="3" id="KW-0663">Pyridoxal phosphate</keyword>
<dbReference type="SUPFAM" id="SSF55904">
    <property type="entry name" value="Ornithine decarboxylase C-terminal domain"/>
    <property type="match status" value="1"/>
</dbReference>
<name>U4TLY5_9LACO</name>
<dbReference type="InterPro" id="IPR015422">
    <property type="entry name" value="PyrdxlP-dep_Trfase_small"/>
</dbReference>
<reference evidence="8" key="1">
    <citation type="journal article" date="2013" name="Genome Announc.">
        <title>Whole-Genome Sequencing of Lactobacillus shenzhenensis Strain LY-73T.</title>
        <authorList>
            <person name="Lin Z."/>
            <person name="Liu Z."/>
            <person name="Yang R."/>
            <person name="Zou Y."/>
            <person name="Wan D."/>
            <person name="Chen J."/>
            <person name="Guo M."/>
            <person name="Zhao J."/>
            <person name="Fang C."/>
            <person name="Yang R."/>
            <person name="Liu F."/>
        </authorList>
    </citation>
    <scope>NUCLEOTIDE SEQUENCE [LARGE SCALE GENOMIC DNA]</scope>
    <source>
        <strain evidence="8">LY-73</strain>
    </source>
</reference>
<dbReference type="eggNOG" id="COG1982">
    <property type="taxonomic scope" value="Bacteria"/>
</dbReference>
<evidence type="ECO:0000256" key="2">
    <source>
        <dbReference type="ARBA" id="ARBA00022793"/>
    </source>
</evidence>
<dbReference type="EMBL" id="KI271584">
    <property type="protein sequence ID" value="ERL65871.1"/>
    <property type="molecule type" value="Genomic_DNA"/>
</dbReference>
<evidence type="ECO:0000259" key="6">
    <source>
        <dbReference type="Pfam" id="PF03711"/>
    </source>
</evidence>
<feature type="domain" description="Orn/Lys/Arg decarboxylase C-terminal" evidence="6">
    <location>
        <begin position="551"/>
        <end position="678"/>
    </location>
</feature>
<dbReference type="InterPro" id="IPR000310">
    <property type="entry name" value="Orn/Lys/Arg_deCO2ase_major_dom"/>
</dbReference>
<dbReference type="InterPro" id="IPR011006">
    <property type="entry name" value="CheY-like_superfamily"/>
</dbReference>
<dbReference type="Pfam" id="PF01276">
    <property type="entry name" value="OKR_DC_1"/>
    <property type="match status" value="1"/>
</dbReference>
<dbReference type="PANTHER" id="PTHR45229">
    <property type="entry name" value="CONSTITUTIVE ORNITHINE DECARBOXYLASE"/>
    <property type="match status" value="1"/>
</dbReference>
<dbReference type="GO" id="GO:0006520">
    <property type="term" value="P:amino acid metabolic process"/>
    <property type="evidence" value="ECO:0007669"/>
    <property type="project" value="InterPro"/>
</dbReference>
<evidence type="ECO:0000256" key="4">
    <source>
        <dbReference type="ARBA" id="ARBA00023239"/>
    </source>
</evidence>
<dbReference type="HOGENOM" id="CLU_014292_3_0_9"/>
<proteinExistence type="inferred from homology"/>
<dbReference type="InterPro" id="IPR036633">
    <property type="entry name" value="Prn/Lys/Arg_de-COase_C_sf"/>
</dbReference>
<dbReference type="SUPFAM" id="SSF52172">
    <property type="entry name" value="CheY-like"/>
    <property type="match status" value="1"/>
</dbReference>
<protein>
    <submittedName>
        <fullName evidence="7">SpeC</fullName>
    </submittedName>
</protein>
<organism evidence="7 8">
    <name type="scientific">Schleiferilactobacillus shenzhenensis LY-73</name>
    <dbReference type="NCBI Taxonomy" id="1231336"/>
    <lineage>
        <taxon>Bacteria</taxon>
        <taxon>Bacillati</taxon>
        <taxon>Bacillota</taxon>
        <taxon>Bacilli</taxon>
        <taxon>Lactobacillales</taxon>
        <taxon>Lactobacillaceae</taxon>
        <taxon>Schleiferilactobacillus</taxon>
    </lineage>
</organism>
<gene>
    <name evidence="7" type="primary">speC</name>
    <name evidence="7" type="ORF">L248_1947</name>
</gene>
<dbReference type="STRING" id="1231336.L248_1947"/>
<comment type="similarity">
    <text evidence="1">Belongs to the Orn/Lys/Arg decarboxylase class-I family.</text>
</comment>
<dbReference type="InterPro" id="IPR015424">
    <property type="entry name" value="PyrdxlP-dep_Trfase"/>
</dbReference>
<dbReference type="Gene3D" id="3.90.1150.10">
    <property type="entry name" value="Aspartate Aminotransferase, domain 1"/>
    <property type="match status" value="1"/>
</dbReference>
<keyword evidence="2" id="KW-0210">Decarboxylase</keyword>
<sequence>MFLKIGTTPSLAQALHTLPLTDIAQTELAGISAAVVQDTDAAALKRLAASPLPVPVFILGQQAPPTLPEAVTLADITPAAVQQIKAAASQYEHAQIPPYIADLLKFAQADPTTFATPGHHAGHYDELAPAGYLLKQAYGQTFFSSDTSDVVTALGDMLTHGGTPLTAEQAAAKLWHADKTYFVTNGTTGSNNIVASALLQPGDLVLFDRNNHKSVYNGALVMSGAIPVYLDTLRSDLGLIGPVDLKDGTEEGLRNYIRTFAPKQAERARPFRLAALELETFDGIVPDVRLLLQRFGKLVDYMLFDAAWGGYEPFIPAMQPMDPLQLPLGPDDPGIIVTQSVHKQQSGFGQTSQIHKRDSHIKGQARYVSHAQFNHAYLKHVTTSYSYPLYASLVTNVALNQGAVGKKIWRQALADSLAFRRALDDTQLFRGYNSPALIDAETKTAYTDPRQWALDPAAKWHGIPDLVPGQAYLDPGKVTVVLPHTKKLGVSGWVVDRYLLDHNVVPEKADPNSLLFLVTPGSRMVDWRRLLDVLKQFEADFFNDRTVTETLPKLVAETGDRYAGMTLRQLAQELSDFFQDEQLVTRQRWLFQNSNNRDQVMSAAQADAAFATGRYETVPLTASAGRVAVEGALPYPPGIFVVVPGETWTLPAIDYFRTLFAGIARFPGFTPEIQGVFPDEDGDAMVHVAK</sequence>
<dbReference type="SUPFAM" id="SSF53383">
    <property type="entry name" value="PLP-dependent transferases"/>
    <property type="match status" value="1"/>
</dbReference>
<dbReference type="AlphaFoldDB" id="U4TLY5"/>
<dbReference type="Gene3D" id="3.40.50.220">
    <property type="match status" value="1"/>
</dbReference>
<dbReference type="GO" id="GO:0005829">
    <property type="term" value="C:cytosol"/>
    <property type="evidence" value="ECO:0007669"/>
    <property type="project" value="TreeGrafter"/>
</dbReference>
<dbReference type="PANTHER" id="PTHR45229:SF3">
    <property type="entry name" value="BIODEGRADATIVE ARGININE DECARBOXYLASE"/>
    <property type="match status" value="1"/>
</dbReference>
<dbReference type="RefSeq" id="WP_022528814.1">
    <property type="nucleotide sequence ID" value="NZ_KI271584.1"/>
</dbReference>
<dbReference type="InterPro" id="IPR008286">
    <property type="entry name" value="Prn/Lys/Arg_de-COase_C"/>
</dbReference>
<feature type="domain" description="Orn/Lys/Arg decarboxylases family 1 pyridoxal-P attachment site" evidence="5">
    <location>
        <begin position="97"/>
        <end position="523"/>
    </location>
</feature>
<dbReference type="Pfam" id="PF03711">
    <property type="entry name" value="OKR_DC_1_C"/>
    <property type="match status" value="1"/>
</dbReference>
<evidence type="ECO:0000313" key="7">
    <source>
        <dbReference type="EMBL" id="ERL65871.1"/>
    </source>
</evidence>
<keyword evidence="4" id="KW-0456">Lyase</keyword>
<dbReference type="Gene3D" id="3.40.640.10">
    <property type="entry name" value="Type I PLP-dependent aspartate aminotransferase-like (Major domain)"/>
    <property type="match status" value="1"/>
</dbReference>
<dbReference type="GO" id="GO:0030170">
    <property type="term" value="F:pyridoxal phosphate binding"/>
    <property type="evidence" value="ECO:0007669"/>
    <property type="project" value="TreeGrafter"/>
</dbReference>
<dbReference type="Proteomes" id="UP000030647">
    <property type="component" value="Unassembled WGS sequence"/>
</dbReference>
<dbReference type="InterPro" id="IPR015421">
    <property type="entry name" value="PyrdxlP-dep_Trfase_major"/>
</dbReference>
<accession>U4TLY5</accession>
<dbReference type="OrthoDB" id="9815233at2"/>
<dbReference type="Gene3D" id="3.90.100.10">
    <property type="entry name" value="Orn/Lys/Arg decarboxylase, C-terminal domain"/>
    <property type="match status" value="1"/>
</dbReference>
<evidence type="ECO:0000259" key="5">
    <source>
        <dbReference type="Pfam" id="PF01276"/>
    </source>
</evidence>
<evidence type="ECO:0000256" key="3">
    <source>
        <dbReference type="ARBA" id="ARBA00022898"/>
    </source>
</evidence>
<dbReference type="GO" id="GO:0016831">
    <property type="term" value="F:carboxy-lyase activity"/>
    <property type="evidence" value="ECO:0007669"/>
    <property type="project" value="UniProtKB-KW"/>
</dbReference>
<keyword evidence="8" id="KW-1185">Reference proteome</keyword>
<evidence type="ECO:0000256" key="1">
    <source>
        <dbReference type="ARBA" id="ARBA00010671"/>
    </source>
</evidence>
<dbReference type="InterPro" id="IPR027464">
    <property type="entry name" value="Ornithine_deCO2ase_N"/>
</dbReference>